<evidence type="ECO:0000259" key="7">
    <source>
        <dbReference type="PROSITE" id="PS51820"/>
    </source>
</evidence>
<name>A0A3Q2FYK5_CYPVA</name>
<dbReference type="Pfam" id="PF24606">
    <property type="entry name" value="CEMIP_beta-hel"/>
    <property type="match status" value="2"/>
</dbReference>
<dbReference type="InterPro" id="IPR052387">
    <property type="entry name" value="Fibrocystin"/>
</dbReference>
<dbReference type="InterPro" id="IPR002909">
    <property type="entry name" value="IPT_dom"/>
</dbReference>
<keyword evidence="4" id="KW-0677">Repeat</keyword>
<protein>
    <submittedName>
        <fullName evidence="8">PKHD1 like 1, tandem duplicate 2</fullName>
    </submittedName>
</protein>
<reference evidence="8" key="1">
    <citation type="submission" date="2025-08" db="UniProtKB">
        <authorList>
            <consortium name="Ensembl"/>
        </authorList>
    </citation>
    <scope>IDENTIFICATION</scope>
</reference>
<keyword evidence="9" id="KW-1185">Reference proteome</keyword>
<dbReference type="Gene3D" id="2.60.40.10">
    <property type="entry name" value="Immunoglobulins"/>
    <property type="match status" value="7"/>
</dbReference>
<keyword evidence="2" id="KW-0472">Membrane</keyword>
<dbReference type="FunFam" id="2.60.40.10:FF:001057">
    <property type="entry name" value="PKHD1 like 1"/>
    <property type="match status" value="1"/>
</dbReference>
<dbReference type="Proteomes" id="UP000265020">
    <property type="component" value="Unassembled WGS sequence"/>
</dbReference>
<evidence type="ECO:0000256" key="5">
    <source>
        <dbReference type="ARBA" id="ARBA00023180"/>
    </source>
</evidence>
<dbReference type="Ensembl" id="ENSCVAT00000021078.1">
    <property type="protein sequence ID" value="ENSCVAP00000013530.1"/>
    <property type="gene ID" value="ENSCVAG00000016442.1"/>
</dbReference>
<dbReference type="SUPFAM" id="SSF51126">
    <property type="entry name" value="Pectin lyase-like"/>
    <property type="match status" value="1"/>
</dbReference>
<evidence type="ECO:0000259" key="6">
    <source>
        <dbReference type="PROSITE" id="PS51484"/>
    </source>
</evidence>
<dbReference type="InterPro" id="IPR019316">
    <property type="entry name" value="G8_domain"/>
</dbReference>
<evidence type="ECO:0000256" key="2">
    <source>
        <dbReference type="ARBA" id="ARBA00022475"/>
    </source>
</evidence>
<dbReference type="SUPFAM" id="SSF81296">
    <property type="entry name" value="E set domains"/>
    <property type="match status" value="7"/>
</dbReference>
<dbReference type="InterPro" id="IPR013783">
    <property type="entry name" value="Ig-like_fold"/>
</dbReference>
<accession>A0A3Q2FYK5</accession>
<dbReference type="PANTHER" id="PTHR46769:SF2">
    <property type="entry name" value="FIBROCYSTIN-L ISOFORM 2 PRECURSOR-RELATED"/>
    <property type="match status" value="1"/>
</dbReference>
<dbReference type="FunFam" id="2.160.20.10:FF:000070">
    <property type="entry name" value="PKHD1 like 1"/>
    <property type="match status" value="1"/>
</dbReference>
<dbReference type="Gene3D" id="2.160.20.10">
    <property type="entry name" value="Single-stranded right-handed beta-helix, Pectin lyase-like"/>
    <property type="match status" value="1"/>
</dbReference>
<dbReference type="GO" id="GO:0007399">
    <property type="term" value="P:nervous system development"/>
    <property type="evidence" value="ECO:0007669"/>
    <property type="project" value="UniProtKB-ARBA"/>
</dbReference>
<reference evidence="8" key="2">
    <citation type="submission" date="2025-09" db="UniProtKB">
        <authorList>
            <consortium name="Ensembl"/>
        </authorList>
    </citation>
    <scope>IDENTIFICATION</scope>
</reference>
<dbReference type="PROSITE" id="PS51484">
    <property type="entry name" value="G8"/>
    <property type="match status" value="2"/>
</dbReference>
<evidence type="ECO:0000256" key="3">
    <source>
        <dbReference type="ARBA" id="ARBA00022729"/>
    </source>
</evidence>
<dbReference type="InterPro" id="IPR014756">
    <property type="entry name" value="Ig_E-set"/>
</dbReference>
<keyword evidence="5" id="KW-0325">Glycoprotein</keyword>
<evidence type="ECO:0000313" key="8">
    <source>
        <dbReference type="Ensembl" id="ENSCVAP00000013530.1"/>
    </source>
</evidence>
<dbReference type="PROSITE" id="PS51820">
    <property type="entry name" value="PA14"/>
    <property type="match status" value="1"/>
</dbReference>
<proteinExistence type="predicted"/>
<dbReference type="FunFam" id="2.60.40.10:FF:000616">
    <property type="entry name" value="PKHD1 like 1"/>
    <property type="match status" value="1"/>
</dbReference>
<evidence type="ECO:0000256" key="4">
    <source>
        <dbReference type="ARBA" id="ARBA00022737"/>
    </source>
</evidence>
<evidence type="ECO:0000256" key="1">
    <source>
        <dbReference type="ARBA" id="ARBA00004236"/>
    </source>
</evidence>
<dbReference type="Pfam" id="PF01833">
    <property type="entry name" value="TIG"/>
    <property type="match status" value="8"/>
</dbReference>
<feature type="domain" description="G8" evidence="6">
    <location>
        <begin position="2114"/>
        <end position="2253"/>
    </location>
</feature>
<comment type="subcellular location">
    <subcellularLocation>
        <location evidence="1">Cell membrane</location>
    </subcellularLocation>
</comment>
<dbReference type="InterPro" id="IPR011050">
    <property type="entry name" value="Pectin_lyase_fold/virulence"/>
</dbReference>
<dbReference type="InterPro" id="IPR012334">
    <property type="entry name" value="Pectin_lyas_fold"/>
</dbReference>
<dbReference type="Pfam" id="PF10162">
    <property type="entry name" value="G8"/>
    <property type="match status" value="2"/>
</dbReference>
<dbReference type="InterPro" id="IPR037524">
    <property type="entry name" value="PA14/GLEYA"/>
</dbReference>
<sequence length="3162" mass="344565">FAQERQFQLNPKDDQFGNQVTLVSDTLSVPCDVERDSTHANQILCYTAMPQDQYVVHVSVDGVPIADANICNGNYKSYHCSFYTPTIYSLSPVTGLPTLVTIRGRIYSDVYGSNTDLSSNGHDVRFLSYMGGMPCELLKPNSDEYNLQLDSESSDWGYMSCMMTGTYVHHNMSYILDGYYGQPEKNLYWISSLSKLSMFQTFAVTGVSPSKGSIMGGTLLTIHGRFFDQTDEPARVLVGGRGLKMEVWSNKRPSSLDEIWSYNENTTGYWSQWIDSLPYSFPNEYDLFATRTRGFFVPAVSGNFNIYLHCDDRCDLYLSNSSRPEDKFQVKVAFQPRYVRDYFQLESQRSEVIFLEKGKPLPVSTSAEELEAALNNLWSIKPDTVEVSKQEDGQGSHYTITFNSDRDFEALDFEVLSSDTNISVSEVTKGQSNMATFTVSWAGVPTAPIAFNATESEVQAALEDLMKPDCPSEVLTTEGLNVKYFNDFEVPLRRRPPPFESSGRSIEAFSVTKLQTAPSQITYEITATPLDCAFGFPLMEIGFMQGGTAISVTRPQSATPPLSGTFDVEIYGGRAELPVNISREDLKYALEGIPEMGQVEVQEVGSCRRPKWRVTWLNRPGAQPLMKLQVELYINGIPSNCSGNCSFQWSEEETPVVTGISDGLGTLLTITGTGFRLGNASIMVGNSWCAVQQVTVGGASAGTYPVSVNFPSLGDARYADDGVLYFTYQLIVASFSPQSGSVAGAVGSQVVMVTVGNMSQTADTSFTYDNNLTPQISGLSPLTASVTDSLVLVGEKECVAALWTETQISCRLPVMPPGVYRVDVQVGNRGFPQTVTVGGAPCQVTNSSQSELSCRLSPASTLPIGVALSVSVRVKNLGGALVAIAAEFSRRFVVLPVVESVSPAVGSTTGLTRLLISGSGFSEGSVAAAGVTCSIVMVNYTHILCDTAASQQRSGDVVFRSGLIQSSCRSDCSFQFSSSVTPTISSISPDSISGQTDVVVSGSGFGGIIDDVSVSIGATELEVMAVSGENVTARVHALPAGDHPVRVVVRSRGLASGQVTLSSRALAALHPAVGSVAGGTPLTLTGNGFAPGNTSVTVDGEPCRIQEESPGRLLCLTPPHGEEQVAVRIQVLGVDYPPLSFNYSAGHTPIISAISPPTPSGTVVTLTGSGFGSDSQLLSVTMDGAACEVLSVSDAQVRCTTGSNPGGGYPVVLHHRVKGHAQSEVRFTYQLTLSSVQPNQSFGGGALLSILGSGFDPINSTVLICDQECPVVRETSTSTKLYCQSPLNNAVNISEGFTYRSALTPVITEVAPRRGGTAGGTRLTISGSGFTSVNEVNVTIAGSPCDVQSSNSTHIVCVTNAQSRSQETKVRVSVGDRGVAKMLQDNADFFYIDVWSSRFTWGGQSPPEKGSFAVISEGQTILLDTSTPVLKMLLIQTLVFDEADLELQAENILITDGGRLQIGQEGAPFQHKAIITLHGNLRSPELPVYGAKTLAVREGILDLHGRNANFDLVPVPVPWTHLAQTATSGAITLTLMKAVTWKPGDEIVIASTGHHSQRENEVRTIASVSANGKTLTLTEPLTFTHLGVSVTLPDGTTFEGRAEVGLLTRNIVVRGSQNLEWSDEIEACPDGFDTEFATQTCFQGRFGEEMGSDQFGGCIMFHAPRPGENLAMGRLEYVEIFHAGQAFRLGRYPIHWHLMGDINYKSYVRGCAIHQTFNRAVTIHDTHRLLVEHNVIYDIMGGAFFIEDGIETENILQYNLAVFVKQSTSLLNDDVTPAAYWVTNPNNIIRHNAAAGGTHFGFWYRMHDHPDGPSYDPNICQKRVPLGEFSNNTVHSQGWFGLWIFQEFYPMKDGGCTSKTPEPAVFHSLTTWNCEKGAEWVNVGAVQFNRFVMVNNEKAGIEAKRIYRWAVSGFGEDGGATVSNSTIVAHVDELGLGPEYCTHRGVITPFDDGLSVLNTRFINFDRSNCSAIGVTSIVGTCTDRCGGWAVRFSGIQYWSSPNKAGFRWEHEVQLVDADGSLTNMNHKVVPMSSLLDPAHCSLSAEWSVGFPGAVCDHTVSFHRLAFNNPTPTSLKAKDVILTNSHTSVVPFLKKRMTHKFGWMALLPSGQTYNWFFNNADQITNITYDAKFYGFKSDQFVIIRHNFTQSPDSFRIIDDRNGSSTPLSFSDNNNGDWFFNKTTNDLFYLQGGRLLAGWEHEPFQGELQIRLRGNHNTPDWVLPNGPNQGSKVLVFGTLDLYGQPPNVYHTKLAATAAAGSMTLVLTQPVDWKQVGDQVAVSTTSYSASETEKHRISAVSADGLILTLSQPLSHTHVGTHSVSGTSFSYTLAADVGLLSRNIRIIGEEYPAMMAESFGARLLVGTFSSQGISYKKAQIRNVEFFRSGQEGWTDSYDPRYSVAFLNLGEVSGNDSYIQGCAFHDGFSPAVGVFGTSGLNVDDNVIHHTVGEIRVWGDRITLRRNLVMMSLWPGSYQDREEPFNFDWNAAIEVNQGTNVVLQHNIVAGYERVAYRIDGEPCPQNEAHGGLYGVYLNKDGLPGCSFIRGFFVWKTFDFAIYFQVTMDVVISNVTLVDNGMGIMPLIYGPPSLSHAYADKTVDVQNSLIVGSSPDFNCSETLSGGRSGICWPNFQSGHNTAPGKPHHLNMNYNAIKGLMRVTTTLVGFRDVCSGQKNVMFITNPLNEDLQHPVHVSAMRMVDSTEDAKVFIHRPDVKANPADCVDMDCDAKKKTLLRDLDGSFLGAPGTVVPQSEYEWGGDPRRGLGDYRIPKVMLTFPNGSRIPVEQVAPHKVIRKNCTYMSSWQSYECFGLNYRMVVIESLDSDTETRRLSPVAVLGDGYVDLINPQDHGWCAGYTCQERVSLFHSIMATGHAFEVYFTSVSPQKLRLMMLNSDPAESVLVSVFYSNPQQLDVYVENRLVPPTNAVWNDDRTDYVLKEPTFRSNYFDQDYKLLKVLLRGSTPVEIRTSPLIVVAFNMPALTEDEFFGQNLIQNLATFLKVPPSMIRITKIIREDGGARRRKRSTGLTVEVQIKKPPLQQTGNNSTFALLRSIADDLGQAAVSGNLSQSIGYNVSSIGIIPPPPSSSDPTWSQFQGNCVSVGVTTLTVSASLKNGSGDPVGGLEGNTTILFSGCWANFSDLSILNSENLTMVFTLKDWGAQSRSFSV</sequence>
<evidence type="ECO:0000313" key="9">
    <source>
        <dbReference type="Proteomes" id="UP000265020"/>
    </source>
</evidence>
<feature type="domain" description="G8" evidence="6">
    <location>
        <begin position="1399"/>
        <end position="1524"/>
    </location>
</feature>
<organism evidence="8 9">
    <name type="scientific">Cyprinodon variegatus</name>
    <name type="common">Sheepshead minnow</name>
    <dbReference type="NCBI Taxonomy" id="28743"/>
    <lineage>
        <taxon>Eukaryota</taxon>
        <taxon>Metazoa</taxon>
        <taxon>Chordata</taxon>
        <taxon>Craniata</taxon>
        <taxon>Vertebrata</taxon>
        <taxon>Euteleostomi</taxon>
        <taxon>Actinopterygii</taxon>
        <taxon>Neopterygii</taxon>
        <taxon>Teleostei</taxon>
        <taxon>Neoteleostei</taxon>
        <taxon>Acanthomorphata</taxon>
        <taxon>Ovalentaria</taxon>
        <taxon>Atherinomorphae</taxon>
        <taxon>Cyprinodontiformes</taxon>
        <taxon>Cyprinodontidae</taxon>
        <taxon>Cyprinodon</taxon>
    </lineage>
</organism>
<dbReference type="SMART" id="SM01225">
    <property type="entry name" value="G8"/>
    <property type="match status" value="2"/>
</dbReference>
<dbReference type="SMART" id="SM00429">
    <property type="entry name" value="IPT"/>
    <property type="match status" value="6"/>
</dbReference>
<dbReference type="GeneTree" id="ENSGT00940000157594"/>
<dbReference type="GO" id="GO:0005886">
    <property type="term" value="C:plasma membrane"/>
    <property type="evidence" value="ECO:0007669"/>
    <property type="project" value="UniProtKB-SubCell"/>
</dbReference>
<feature type="domain" description="PA14" evidence="7">
    <location>
        <begin position="238"/>
        <end position="393"/>
    </location>
</feature>
<dbReference type="InterPro" id="IPR055401">
    <property type="entry name" value="CEMIP_beta-hel_dom"/>
</dbReference>
<keyword evidence="3" id="KW-0732">Signal</keyword>
<dbReference type="CDD" id="cd00603">
    <property type="entry name" value="IPT_PCSR"/>
    <property type="match status" value="6"/>
</dbReference>
<keyword evidence="2" id="KW-1003">Cell membrane</keyword>
<dbReference type="PANTHER" id="PTHR46769">
    <property type="entry name" value="POLYCYSTIC KIDNEY AND HEPATIC DISEASE 1 (AUTOSOMAL RECESSIVE)-LIKE 1"/>
    <property type="match status" value="1"/>
</dbReference>